<name>A0A423PZ14_9GAMM</name>
<dbReference type="Proteomes" id="UP000285310">
    <property type="component" value="Unassembled WGS sequence"/>
</dbReference>
<sequence>MNLLTSALVVLATIAVIAWLVIRPERLTRQGTLVPRQRRMVVRHLPWWDKLDGRRRQRLLDQVVRLEHDVTLVPGDGFTPSESQRLAVLAHIAIASLAPDIDPHWLPDEVMLYAGPVEDQDAALPSDMIEDFGELAIGETWAAQRLAVSWHNIEAAAGGSADNPLVRRLAIWRMRQIVAHHDRHASWIAAYEAAFDRWVRDPRPTSRRLLRQIDDSADLPHFVGAAAEAFFQRGPELARALPGLYDLMATGFDFDTAPRAPAGHRSPRASA</sequence>
<dbReference type="InterPro" id="IPR042252">
    <property type="entry name" value="MtfA_N"/>
</dbReference>
<gene>
    <name evidence="1" type="ORF">SAJA_04565</name>
</gene>
<dbReference type="RefSeq" id="WP_123657458.1">
    <property type="nucleotide sequence ID" value="NZ_AYKG01000010.1"/>
</dbReference>
<dbReference type="OrthoDB" id="9786424at2"/>
<accession>A0A423PZ14</accession>
<dbReference type="EMBL" id="AYKG01000010">
    <property type="protein sequence ID" value="ROO30780.1"/>
    <property type="molecule type" value="Genomic_DNA"/>
</dbReference>
<evidence type="ECO:0000313" key="1">
    <source>
        <dbReference type="EMBL" id="ROO30780.1"/>
    </source>
</evidence>
<dbReference type="Gene3D" id="1.10.472.150">
    <property type="entry name" value="Glucose-regulated metallo-peptidase M90, N-terminal domain"/>
    <property type="match status" value="1"/>
</dbReference>
<reference evidence="1 2" key="1">
    <citation type="submission" date="2013-10" db="EMBL/GenBank/DDBJ databases">
        <title>Salinisphaera japonica YTM-1 Genome Sequencing.</title>
        <authorList>
            <person name="Lai Q."/>
            <person name="Li C."/>
            <person name="Shao Z."/>
        </authorList>
    </citation>
    <scope>NUCLEOTIDE SEQUENCE [LARGE SCALE GENOMIC DNA]</scope>
    <source>
        <strain evidence="1 2">YTM-1</strain>
    </source>
</reference>
<dbReference type="AlphaFoldDB" id="A0A423PZ14"/>
<protein>
    <submittedName>
        <fullName evidence="1">Uncharacterized protein</fullName>
    </submittedName>
</protein>
<dbReference type="InterPro" id="IPR010384">
    <property type="entry name" value="MtfA_fam"/>
</dbReference>
<dbReference type="Pfam" id="PF06167">
    <property type="entry name" value="Peptidase_M90"/>
    <property type="match status" value="1"/>
</dbReference>
<comment type="caution">
    <text evidence="1">The sequence shown here is derived from an EMBL/GenBank/DDBJ whole genome shotgun (WGS) entry which is preliminary data.</text>
</comment>
<proteinExistence type="predicted"/>
<evidence type="ECO:0000313" key="2">
    <source>
        <dbReference type="Proteomes" id="UP000285310"/>
    </source>
</evidence>
<dbReference type="InParanoid" id="A0A423PZ14"/>
<keyword evidence="2" id="KW-1185">Reference proteome</keyword>
<organism evidence="1 2">
    <name type="scientific">Salinisphaera japonica YTM-1</name>
    <dbReference type="NCBI Taxonomy" id="1209778"/>
    <lineage>
        <taxon>Bacteria</taxon>
        <taxon>Pseudomonadati</taxon>
        <taxon>Pseudomonadota</taxon>
        <taxon>Gammaproteobacteria</taxon>
        <taxon>Salinisphaerales</taxon>
        <taxon>Salinisphaeraceae</taxon>
        <taxon>Salinisphaera</taxon>
    </lineage>
</organism>